<dbReference type="InterPro" id="IPR009849">
    <property type="entry name" value="DUF1410"/>
</dbReference>
<name>A0AAI8AMJ4_MESHY</name>
<protein>
    <recommendedName>
        <fullName evidence="1">DUF1410 domain-containing protein</fullName>
    </recommendedName>
</protein>
<dbReference type="Proteomes" id="UP000009399">
    <property type="component" value="Chromosome"/>
</dbReference>
<dbReference type="RefSeq" id="WP_015084106.1">
    <property type="nucleotide sequence ID" value="NC_019552.1"/>
</dbReference>
<reference evidence="2 3" key="1">
    <citation type="journal article" date="2013" name="Genome Announc.">
        <title>Complete Genome Sequence of Mycoplasma hyorhinis Strain SK76.</title>
        <authorList>
            <person name="Goodison S."/>
            <person name="Urquidi V."/>
            <person name="Kumar D."/>
            <person name="Reyes L."/>
            <person name="Rosser C.J."/>
        </authorList>
    </citation>
    <scope>NUCLEOTIDE SEQUENCE [LARGE SCALE GENOMIC DNA]</scope>
    <source>
        <strain evidence="2 3">SK76</strain>
    </source>
</reference>
<evidence type="ECO:0000313" key="3">
    <source>
        <dbReference type="Proteomes" id="UP000009399"/>
    </source>
</evidence>
<sequence length="1046" mass="119714">MKISKKSLIILLASASAITISSLAIGLGVGLSKQKDKFANLGYQLEYSNRQAQDNLYSIFAKVKLDSKYKNQVVFAKFVNDTSLDKIVAVSVDNESNALVKYPIVESGFTRVVYLLSGLYVDNQAKTLIKSFEPEVNLKNIIFKATNAGNQLIFNPMLSANEKFKLTFKDKNNAKETTFEASTNQDGVINIDSEKINLQGNYQLVSAVITKNNYSLDFNSQVIEMSFFKKSNPVVPTSDVMIKNDKVAIINKINTLELSDHNLKFEANIKDFSQLALDYEVVLTLKNQNKPAELLKSTAKIMDNKLVFTFDNLTSNTSYQISNISYKNDYTDKILLDPSINKTFITNSKPLDFDFSNFALKIKDNHYKVNIKLSSKDNLLEANQAVNVVFTSEDKTLEHPAKITQDSTNDYKIELELDNLQQDQIYSLEMIKLALKPTKALKNLGKAQDNVIYNAKDDFDKISFINEKWLNITLTREVDPKTLTDKHSSYKIKLNFSKITPTYLNHKIALEYQSKNNDLATTSEVEIKDSSTLDYTLDLNNLVVNKEYELKFLILKDTNNKVIKITTKDLNLNDSLKILQTFSNFQIKSRTINSLNASVEINTDLNNSKVDFSQNKQVKVFYQEVNNSSNTHQITGTIKDNNNNNNKKQLDLTFNNLELNKKYKITKLEVTNSANDAHNNIVFNLFTPWELENQFEVSSISDLNLKTGQLDFQVNTNIDLTNSKYKLMLKNQNNQQVKEIVTNQKDSITFNKQTNIISVKLSSIFNQEGKYLIEKLLIANNNNNNNFTNAKEISLSNKNKILDIQALDNIASKVKQQLEKLSDKSIPSLVNVQTVSNLVDEKYKNLLQFSEFQNVNNQNGSLKLKYNIEYLANTRYFDISWSNLNKIIDDKELNKHWIADATQYGSWWLQYYKPENVFANGYYWFAWPGSADIKFYVKPRSQNHNFVGQIKLKFKNHPDYFWPAKVGADKYIKDPFIVNVTNKNGTTTKLSIKQQPILSRDKSMVTYTFDVNDYIKNIEIVFPNAHNVAYVSIFDIFLTTTQKDNV</sequence>
<dbReference type="EMBL" id="CP003914">
    <property type="protein sequence ID" value="AFX74207.1"/>
    <property type="molecule type" value="Genomic_DNA"/>
</dbReference>
<evidence type="ECO:0000313" key="2">
    <source>
        <dbReference type="EMBL" id="AFX74207.1"/>
    </source>
</evidence>
<dbReference type="KEGG" id="mhs:MOS_280"/>
<proteinExistence type="predicted"/>
<feature type="domain" description="DUF1410" evidence="1">
    <location>
        <begin position="277"/>
        <end position="332"/>
    </location>
</feature>
<evidence type="ECO:0000259" key="1">
    <source>
        <dbReference type="Pfam" id="PF07198"/>
    </source>
</evidence>
<organism evidence="2 3">
    <name type="scientific">Mesomycoplasma hyorhinis SK76</name>
    <dbReference type="NCBI Taxonomy" id="1118964"/>
    <lineage>
        <taxon>Bacteria</taxon>
        <taxon>Bacillati</taxon>
        <taxon>Mycoplasmatota</taxon>
        <taxon>Mycoplasmoidales</taxon>
        <taxon>Metamycoplasmataceae</taxon>
        <taxon>Mesomycoplasma</taxon>
    </lineage>
</organism>
<dbReference type="AlphaFoldDB" id="A0AAI8AMJ4"/>
<accession>A0AAI8AMJ4</accession>
<feature type="domain" description="DUF1410" evidence="1">
    <location>
        <begin position="158"/>
        <end position="216"/>
    </location>
</feature>
<gene>
    <name evidence="2" type="ORF">MOS_280</name>
</gene>
<dbReference type="Pfam" id="PF07198">
    <property type="entry name" value="DUF1410"/>
    <property type="match status" value="2"/>
</dbReference>